<dbReference type="Pfam" id="PF22725">
    <property type="entry name" value="GFO_IDH_MocA_C3"/>
    <property type="match status" value="1"/>
</dbReference>
<name>A0A2U8E068_9BACT</name>
<evidence type="ECO:0000259" key="2">
    <source>
        <dbReference type="Pfam" id="PF22725"/>
    </source>
</evidence>
<protein>
    <submittedName>
        <fullName evidence="3">Oxidoreductase</fullName>
    </submittedName>
</protein>
<dbReference type="InterPro" id="IPR036291">
    <property type="entry name" value="NAD(P)-bd_dom_sf"/>
</dbReference>
<feature type="domain" description="GFO/IDH/MocA-like oxidoreductase" evidence="2">
    <location>
        <begin position="128"/>
        <end position="253"/>
    </location>
</feature>
<dbReference type="RefSeq" id="WP_108824006.1">
    <property type="nucleotide sequence ID" value="NZ_CP023004.1"/>
</dbReference>
<feature type="domain" description="Gfo/Idh/MocA-like oxidoreductase N-terminal" evidence="1">
    <location>
        <begin position="4"/>
        <end position="111"/>
    </location>
</feature>
<dbReference type="PANTHER" id="PTHR43249:SF1">
    <property type="entry name" value="D-GLUCOSIDE 3-DEHYDROGENASE"/>
    <property type="match status" value="1"/>
</dbReference>
<dbReference type="KEGG" id="elut:CKA38_02010"/>
<evidence type="ECO:0000313" key="3">
    <source>
        <dbReference type="EMBL" id="AWI08201.1"/>
    </source>
</evidence>
<sequence>MKKVRIGVVGLGMGGVHAQNIIDGKVRDLELAAIADTDPGKLARFPGVRGFATADEMIASGLIDAILIATPHYFHVPVGIAALKAGLHVLVEKPVAVHKADAARLVAAHTDGNLVFAAVFNQRTDPYYLKIRELIRGGDLGEIRRVNWIVTHWFRTEAYYASSAWRATWAGEGGGVLLNQCPHNLDLLQWLFGLPVRVTAHAGFGRYHQIEVEDDVTAYIEFTNGATGVFIASTGEAPGTHRLEIVGERGRIVYEDEKIVFRRNETGMTRFSRTATEGFALPATTESVFTFPDHGPQHVGIMQNFTDAILRGESLVAPAAEGMYSVELANAMLMSAWTGESIPFPMDARRYEQLLKQQIATSRIEKVQKSVPVTTDWSKSFRP</sequence>
<gene>
    <name evidence="3" type="ORF">CKA38_02010</name>
</gene>
<dbReference type="AlphaFoldDB" id="A0A2U8E068"/>
<dbReference type="InterPro" id="IPR052515">
    <property type="entry name" value="Gfo/Idh/MocA_Oxidoreductase"/>
</dbReference>
<reference evidence="3 4" key="1">
    <citation type="journal article" date="2018" name="Syst. Appl. Microbiol.">
        <title>Ereboglobus luteus gen. nov. sp. nov. from cockroach guts, and new insights into the oxygen relationship of the genera Opitutus and Didymococcus (Verrucomicrobia: Opitutaceae).</title>
        <authorList>
            <person name="Tegtmeier D."/>
            <person name="Belitz A."/>
            <person name="Radek R."/>
            <person name="Heimerl T."/>
            <person name="Brune A."/>
        </authorList>
    </citation>
    <scope>NUCLEOTIDE SEQUENCE [LARGE SCALE GENOMIC DNA]</scope>
    <source>
        <strain evidence="3 4">Ho45</strain>
    </source>
</reference>
<dbReference type="SUPFAM" id="SSF55347">
    <property type="entry name" value="Glyceraldehyde-3-phosphate dehydrogenase-like, C-terminal domain"/>
    <property type="match status" value="1"/>
</dbReference>
<dbReference type="SUPFAM" id="SSF51735">
    <property type="entry name" value="NAD(P)-binding Rossmann-fold domains"/>
    <property type="match status" value="1"/>
</dbReference>
<dbReference type="InterPro" id="IPR000683">
    <property type="entry name" value="Gfo/Idh/MocA-like_OxRdtase_N"/>
</dbReference>
<dbReference type="GO" id="GO:0000166">
    <property type="term" value="F:nucleotide binding"/>
    <property type="evidence" value="ECO:0007669"/>
    <property type="project" value="InterPro"/>
</dbReference>
<dbReference type="EMBL" id="CP023004">
    <property type="protein sequence ID" value="AWI08201.1"/>
    <property type="molecule type" value="Genomic_DNA"/>
</dbReference>
<dbReference type="Gene3D" id="3.40.50.720">
    <property type="entry name" value="NAD(P)-binding Rossmann-like Domain"/>
    <property type="match status" value="1"/>
</dbReference>
<evidence type="ECO:0000259" key="1">
    <source>
        <dbReference type="Pfam" id="PF01408"/>
    </source>
</evidence>
<proteinExistence type="predicted"/>
<dbReference type="OrthoDB" id="9815825at2"/>
<evidence type="ECO:0000313" key="4">
    <source>
        <dbReference type="Proteomes" id="UP000244896"/>
    </source>
</evidence>
<dbReference type="Proteomes" id="UP000244896">
    <property type="component" value="Chromosome"/>
</dbReference>
<keyword evidence="4" id="KW-1185">Reference proteome</keyword>
<dbReference type="InterPro" id="IPR055170">
    <property type="entry name" value="GFO_IDH_MocA-like_dom"/>
</dbReference>
<organism evidence="3 4">
    <name type="scientific">Ereboglobus luteus</name>
    <dbReference type="NCBI Taxonomy" id="1796921"/>
    <lineage>
        <taxon>Bacteria</taxon>
        <taxon>Pseudomonadati</taxon>
        <taxon>Verrucomicrobiota</taxon>
        <taxon>Opitutia</taxon>
        <taxon>Opitutales</taxon>
        <taxon>Opitutaceae</taxon>
        <taxon>Ereboglobus</taxon>
    </lineage>
</organism>
<accession>A0A2U8E068</accession>
<dbReference type="Gene3D" id="3.30.360.10">
    <property type="entry name" value="Dihydrodipicolinate Reductase, domain 2"/>
    <property type="match status" value="1"/>
</dbReference>
<dbReference type="PANTHER" id="PTHR43249">
    <property type="entry name" value="UDP-N-ACETYL-2-AMINO-2-DEOXY-D-GLUCURONATE OXIDASE"/>
    <property type="match status" value="1"/>
</dbReference>
<dbReference type="Pfam" id="PF01408">
    <property type="entry name" value="GFO_IDH_MocA"/>
    <property type="match status" value="1"/>
</dbReference>